<sequence>MLPEQISPTKRKPKIKPVYSKTNLSKERLPLIFTRRTHKISEADQSRSRPKKELRVYQAKLPEPCKRAHRIDTFRNFSPLSPPTPRCRYSFIPHKLLENQSKLSLAKPLKNKPEK</sequence>
<comment type="caution">
    <text evidence="1">The sequence shown here is derived from an EMBL/GenBank/DDBJ whole genome shotgun (WGS) entry which is preliminary data.</text>
</comment>
<dbReference type="EMBL" id="CAMPGE010021577">
    <property type="protein sequence ID" value="CAI2379722.1"/>
    <property type="molecule type" value="Genomic_DNA"/>
</dbReference>
<gene>
    <name evidence="1" type="ORF">ECRASSUSDP1_LOCUS21135</name>
</gene>
<proteinExistence type="predicted"/>
<reference evidence="1" key="1">
    <citation type="submission" date="2023-07" db="EMBL/GenBank/DDBJ databases">
        <authorList>
            <consortium name="AG Swart"/>
            <person name="Singh M."/>
            <person name="Singh A."/>
            <person name="Seah K."/>
            <person name="Emmerich C."/>
        </authorList>
    </citation>
    <scope>NUCLEOTIDE SEQUENCE</scope>
    <source>
        <strain evidence="1">DP1</strain>
    </source>
</reference>
<protein>
    <submittedName>
        <fullName evidence="1">Uncharacterized protein</fullName>
    </submittedName>
</protein>
<dbReference type="Proteomes" id="UP001295684">
    <property type="component" value="Unassembled WGS sequence"/>
</dbReference>
<organism evidence="1 2">
    <name type="scientific">Euplotes crassus</name>
    <dbReference type="NCBI Taxonomy" id="5936"/>
    <lineage>
        <taxon>Eukaryota</taxon>
        <taxon>Sar</taxon>
        <taxon>Alveolata</taxon>
        <taxon>Ciliophora</taxon>
        <taxon>Intramacronucleata</taxon>
        <taxon>Spirotrichea</taxon>
        <taxon>Hypotrichia</taxon>
        <taxon>Euplotida</taxon>
        <taxon>Euplotidae</taxon>
        <taxon>Moneuplotes</taxon>
    </lineage>
</organism>
<evidence type="ECO:0000313" key="1">
    <source>
        <dbReference type="EMBL" id="CAI2379722.1"/>
    </source>
</evidence>
<dbReference type="AlphaFoldDB" id="A0AAD1XVH0"/>
<keyword evidence="2" id="KW-1185">Reference proteome</keyword>
<name>A0AAD1XVH0_EUPCR</name>
<evidence type="ECO:0000313" key="2">
    <source>
        <dbReference type="Proteomes" id="UP001295684"/>
    </source>
</evidence>
<accession>A0AAD1XVH0</accession>